<keyword evidence="2" id="KW-0596">Phosphopantetheine</keyword>
<dbReference type="Pfam" id="PF00975">
    <property type="entry name" value="Thioesterase"/>
    <property type="match status" value="1"/>
</dbReference>
<dbReference type="Pfam" id="PF00550">
    <property type="entry name" value="PP-binding"/>
    <property type="match status" value="4"/>
</dbReference>
<dbReference type="Pfam" id="PF00501">
    <property type="entry name" value="AMP-binding"/>
    <property type="match status" value="2"/>
</dbReference>
<organism evidence="7 8">
    <name type="scientific">Elaeophora elaphi</name>
    <dbReference type="NCBI Taxonomy" id="1147741"/>
    <lineage>
        <taxon>Eukaryota</taxon>
        <taxon>Metazoa</taxon>
        <taxon>Ecdysozoa</taxon>
        <taxon>Nematoda</taxon>
        <taxon>Chromadorea</taxon>
        <taxon>Rhabditida</taxon>
        <taxon>Spirurina</taxon>
        <taxon>Spiruromorpha</taxon>
        <taxon>Filarioidea</taxon>
        <taxon>Onchocercidae</taxon>
        <taxon>Elaeophora</taxon>
    </lineage>
</organism>
<feature type="domain" description="Carrier" evidence="6">
    <location>
        <begin position="3761"/>
        <end position="3836"/>
    </location>
</feature>
<dbReference type="InterPro" id="IPR036736">
    <property type="entry name" value="ACP-like_sf"/>
</dbReference>
<dbReference type="SUPFAM" id="SSF56801">
    <property type="entry name" value="Acetyl-CoA synthetase-like"/>
    <property type="match status" value="2"/>
</dbReference>
<dbReference type="InterPro" id="IPR001031">
    <property type="entry name" value="Thioesterase"/>
</dbReference>
<dbReference type="InterPro" id="IPR029058">
    <property type="entry name" value="AB_hydrolase_fold"/>
</dbReference>
<dbReference type="STRING" id="1147741.A0A0R3RTJ9"/>
<reference evidence="8" key="1">
    <citation type="submission" date="2016-04" db="UniProtKB">
        <authorList>
            <consortium name="WormBaseParasite"/>
        </authorList>
    </citation>
    <scope>IDENTIFICATION</scope>
</reference>
<feature type="domain" description="Carrier" evidence="6">
    <location>
        <begin position="3132"/>
        <end position="3207"/>
    </location>
</feature>
<dbReference type="InterPro" id="IPR023213">
    <property type="entry name" value="CAT-like_dom_sf"/>
</dbReference>
<dbReference type="InterPro" id="IPR000873">
    <property type="entry name" value="AMP-dep_synth/lig_dom"/>
</dbReference>
<sequence>MELKQVLLPLIVESRKRFGNNSLLLVLDTVKICNQGLKPIKELRRKLLPESAVGLNNLELVEVLSGNEVIQGYTGEIHHWQTKACRNLDEILVCMLKIDNSRKLSSKILPDVSVWKKRNDGLVEEGEFDTVLCFSSINDDEYFVSDGEILTLLEYSLQTHFGIALQISVEEIEQIALPFAIFGQLWIAITEFKFTKINIKLYDFDGFECGYLRGIIFNSKFLKSIKKFPEETVECKTYQKTTKGNSKKDDCKNKSYPHDVKKINQRTQDSTDITNPSYFHGQAVIQTSESVTDVGNKLSIVNKIREAVEMISETECDNDRVTFISLGFDSLKLARLEFILQSEFNGKILIPYGSAHRYPSIDALSEYILENSIKENNVPENMKIINFRLLTEKLTKIIRSGAEIPLSAAQKRFIFLQKLDPKRKSNFVETLKFNIKSLKVRPFQKAFNRVIARHTALRTIYTVTGQTSVSLTEAYFSISIQSKNEFKLFEPIDLFDSSIPMRIFIIEREEDKKRENEKLEEYISNRIYQEKNVLIIQMHHIMIDGFSIKLLTDELHTLYYKKNSLKSTQYQYGHFVLLEDQRRQDSEGEKLREAFWQEQLRDVMLQTLPGDKTELKLERYLGSCLQFKVDSRILKCLQSLATQCCVTRFSVLLANFQLLQYKRYGFKDSCIGVTVAQRETPELCTVIGCLINVVPLFNTIDPSDRIHDFIVKSYRRLSESIQKQLQFDDLIAALHLERDLSNSPLFQVLFVLDDDNSNTGHHDDISDDNDKEEEDMKQSNEYSQNHDSNFAQYDQVWYLHYHKGGMTLKIEYNGNRFYKNTIEAMVQQYFRLLHKMSQNLHILVQKVKMISAMEELANYQLRIENRCDYPQKCTILDLVDEQNRMNPYCNIVIQKGVPFSSTFLQRKSNQLSRFLTQSWLQFLGEDMRSDTFILLTFDRSISLLLTIFALWKCGIGVAPLNPGISTGQLNEILAKLIYPAIIYECKRKEDNVTNQCIFEIVSGNSCRTLVRNSDKQKLVFRHNINQTITLISGYSDKDLRKKLSQHNLAYMTFSSGSTSVAKGICTEFHGLNNLLMNYAELFSIKSSSTIYQVVNPSFDIFFADILEAQTNGATVYLASQRIPDLEEMSKVTHAYIMPAYLSAIQSEQFNKLTNLEKINFGGDYINYKVLQDAIRIGLRFYNQYGMTEHSIYSSCKLMKVCDKTSSVGKPFKNIHFFICDSDRNLCAKCTVGICCASGEGISRGYYDNEQLDQISFPNNHNLTQLELLLNSDKRYLYSGDLAEIKNTVGELLFHGRSKFQVKIRGVQIDIPTIEAILVEHQLVKECVVSLQRMETEELLTAYIIPCTDTITMEDKEKKLLIKSLKEYILTKLPTSMIPNHYVFLQQLPLNVNGKIDRKLLPVPEKLIDSKIPSKIDYLFEAWEKQVMEIFAALLPRKVIQLDDSFFEVGGDSLKALIAIQNIKREIGIDLPLRDIFQLASFRAILERLKESHSTRDHRRLENSTKVELAKFQSHSLRTHNESGELTNNQLINAVDILTKNSNEFVDKDKTVSRTTAWKSNGICNEGKKNGGFWFNGSIPVSLQQERLLFLYSFGKEYRESYKLQFRITFSGHMNIKALNTALNYIMRKHRLLRTVLLQKAEKAIQEVASLSECYIEIRQNMLRYDGKISVELPNLYGTPLLAIIASGNLQLMLILDHLIVDGYSIAILTNDLVEFYNKLISGDSICFDATDDSGNYAEFCLKQRNDLEKLWVALKSANYHSLIDSITAKDEQHIEKCKRLEEMILKLQNFPPLSLQSDLSDEESDRSNNVIRLKLPLSLTAIKHFCMTERCTLFAYLLGIFSLIVDQCQQKDRFAVVTSALNRTSDTMNCVGLFVNTVIIPIDTAFESVSELIHNLQQNIVEALELQHIPFHYFIQKLNPRRSSTVSSEAYQISFVVQNASAIKLPKIDGVETIIEELDAKYAKFDQAWYFTEFEDYIELFIEYKNGKYSDLKIKHIVERFVQITSQILSNSSVSVKAILESKLVNVKKLMIKNDDNSEDMIEVQSVIRKNWMLEEALLSIWKKVLESSEISIFDNFFAIGGHSLLIPTICYQIEQQINYQCPPQLIFKYQTVRELAEYISKKQNLKMLIISNEKFKIPVCPLQESLVKMYYNEVAEVKTSPSPITTTTTTTISSTTTALTSDLIKAYQTGFSIALKRINLLKLRHSLNLIIMHHSALRTTFYCKNNNFFQEIHSGSEIYITPRMTTDFKEDTLIVPNPFRTVPILCWLIDGRKQERSDDNHCELHFKTSHVICDGKSLSIIARELYNHHFNGIQISMKDDNFIQFSKRIQQRFRQRHAEMQRFWSEILKDTEGVNLHYEKITASSSNRCKFLCKNFKNLNSMIIRVAKKCCCSPFAVQLAAFSVVLSKITTQTSKIAISCPVDMRDPEGQQCVGMCVNVLPVVINLNHANYWDLIQDVASNLTNAYVNADISRGEMEKLCGKYGISNFADVMIVNNYEEHSDHCYQILNDNSEFTKCVLTLFLTQHHENIVVKIEYKHDLFYGESMSIMLNQWARTIRRMEKIIAINDEMKNEERRKCRNDTALAGQCLSVKNKEELEKRNETENALKYNYPKFSYQHLLREAFVVNGRLAAKTALIGNNESINYRTLIGLIYRTSKILREKVIQITGSTLRADTVIAIIARNSIRTLITCLAIIMAGGAYLPIDSTSPAKRIADILEQVRAKFYVTVDEEFHDPLNFPFQTILKINLNDIELNGEPLDCPIHIRNTSNDLAYVIFTSGTTGKPKGVAIGQHGLLNMAVACTRDFWMEPGDCVYQFTNFAFDNSVLEIMMALLNGGALLLREGFFVLPKFLDDVRHGRITHALLFPGLVNTFTDEEIGELRHLRYWIVGAESAGKRILECALKSEVNVIQNYGPTETTAYALTKRMKLLDRPNNIGRGIINVVTTVRNFCGQILAEMGVGELWITGIGVTRGYIVSRDAAEENEKENKNKVVGTCCTFATRDIVRLQPNNDILFLRRYDKQVKIRGYRVELGEIEAILCQHPQIKSAKVIPKLISGQQHLAAFVILSNSAQDRLNPDTVRQFMLEHLPYYMVPTQYHFLQQYPITKNSKVDVAALEMLQNTEKRQYFKQIEPENSTEWKLLEFFRKVLQDDNITVNDDFFAVGGNSFSAAQLNDLIEANIAHCIGVNNVFRHRTVRRLSQYILHSDKKPSNERICEIQDFHGKSNKVFNLSNIPLSFQQQQFFFLNKTKQQQYYELIFVQKFDVPLSLRHLKLSFLRLILRQPSFRTIFPEQNYDVHQEILSGTEAYFYSNTLQSSFFPIDLEICNNDVIAGKVKLLQDEETNLKCEPPILCAVEAMSSASYTVILRINHIISDAWSTNLLENDLRDLYREITRNKLFDDNSRLPFTYAEYSIEQFEQKYFLEGLADKYADKIVRWIRDDPDYNNILENWERNENRMNQFDEMIDQNLDSAIIEEANQCLKCTDFRNYSEGEFTFEVRKIEKICGSFEITPLVAFLSAFTLSLHELSGTQGLIVNVPVANRSLKTNDIIGNFLNYLLIRSLNEVDTISTAPRNTTDSSANSIEIVISNQETKRILSPITCLKKYIGNINRTVNEIRQFEQVPFIVLLKLIRIRLKKLKSFGNEVMGRLHNAIFFNFRYRLEEDRESVLGKGETKAPTDCIREIEVEVDCVKSYYCCKIRMKSGRNSCKRILKLCQRMISFLRQMLMNSNIQKIAEDEMKFNKNAHEVITKFSSQCFRNNYEGNVVDLKLRRIWSECLMKKWIEDDDDFFLEGGTSLLTLKLKSLIESELEIPVELDEIFQYSTFTKLSKLLQKRFISICYSSPAKRIEFMKSQSERNNDLISQKRDISEASENQTTIRLFHQGESNMNITDSGIVIVFFHALVGGVTWTYASVIRQLVRKLSGPFRIIGVEHPDSFSRRHSRNGKFYHSIECLCSNYVRDLRDHLFKAKIRIFIGASFGATLAYQCAVQLQQESIHIDDIISIDGTAYWRSSTCTTELSSYEEHRQQIIKIVKYQTGGMKIDDELLEAMIENAWELLKMMHIYIPSRSSEISSRLHVTLLKSPQEALDENDYGWMNLCSTNIVDIPFSHDTMLHDRNTDTIAKILLQTIQKLDERQ</sequence>
<dbReference type="InterPro" id="IPR001242">
    <property type="entry name" value="Condensation_dom"/>
</dbReference>
<dbReference type="Gene3D" id="1.10.1200.10">
    <property type="entry name" value="ACP-like"/>
    <property type="match status" value="4"/>
</dbReference>
<feature type="compositionally biased region" description="Acidic residues" evidence="5">
    <location>
        <begin position="765"/>
        <end position="775"/>
    </location>
</feature>
<dbReference type="InterPro" id="IPR020845">
    <property type="entry name" value="AMP-binding_CS"/>
</dbReference>
<evidence type="ECO:0000313" key="8">
    <source>
        <dbReference type="WBParaSite" id="EEL_0000528401-mRNA-1"/>
    </source>
</evidence>
<dbReference type="SUPFAM" id="SSF52777">
    <property type="entry name" value="CoA-dependent acyltransferases"/>
    <property type="match status" value="8"/>
</dbReference>
<dbReference type="InterPro" id="IPR025110">
    <property type="entry name" value="AMP-bd_C"/>
</dbReference>
<dbReference type="PANTHER" id="PTHR45527:SF1">
    <property type="entry name" value="FATTY ACID SYNTHASE"/>
    <property type="match status" value="1"/>
</dbReference>
<keyword evidence="7" id="KW-1185">Reference proteome</keyword>
<evidence type="ECO:0000259" key="6">
    <source>
        <dbReference type="PROSITE" id="PS50075"/>
    </source>
</evidence>
<evidence type="ECO:0000256" key="5">
    <source>
        <dbReference type="SAM" id="MobiDB-lite"/>
    </source>
</evidence>
<dbReference type="Gene3D" id="3.30.559.10">
    <property type="entry name" value="Chloramphenicol acetyltransferase-like domain"/>
    <property type="match status" value="4"/>
</dbReference>
<evidence type="ECO:0000256" key="2">
    <source>
        <dbReference type="ARBA" id="ARBA00022450"/>
    </source>
</evidence>
<dbReference type="Gene3D" id="3.40.50.12780">
    <property type="entry name" value="N-terminal domain of ligase-like"/>
    <property type="match status" value="2"/>
</dbReference>
<dbReference type="SUPFAM" id="SSF47336">
    <property type="entry name" value="ACP-like"/>
    <property type="match status" value="5"/>
</dbReference>
<dbReference type="InterPro" id="IPR042099">
    <property type="entry name" value="ANL_N_sf"/>
</dbReference>
<dbReference type="PROSITE" id="PS00455">
    <property type="entry name" value="AMP_BINDING"/>
    <property type="match status" value="2"/>
</dbReference>
<dbReference type="GO" id="GO:0016874">
    <property type="term" value="F:ligase activity"/>
    <property type="evidence" value="ECO:0007669"/>
    <property type="project" value="UniProtKB-KW"/>
</dbReference>
<evidence type="ECO:0000256" key="4">
    <source>
        <dbReference type="ARBA" id="ARBA00022598"/>
    </source>
</evidence>
<dbReference type="InterPro" id="IPR009081">
    <property type="entry name" value="PP-bd_ACP"/>
</dbReference>
<dbReference type="Gene3D" id="3.30.300.30">
    <property type="match status" value="2"/>
</dbReference>
<dbReference type="Gene3D" id="3.40.50.1820">
    <property type="entry name" value="alpha/beta hydrolase"/>
    <property type="match status" value="1"/>
</dbReference>
<proteinExistence type="predicted"/>
<name>A0A0R3RTJ9_9BILA</name>
<keyword evidence="3" id="KW-0597">Phosphoprotein</keyword>
<evidence type="ECO:0000313" key="7">
    <source>
        <dbReference type="Proteomes" id="UP000050640"/>
    </source>
</evidence>
<protein>
    <recommendedName>
        <fullName evidence="1">oleoyl-[acyl-carrier-protein] hydrolase</fullName>
        <ecNumber evidence="1">3.1.2.14</ecNumber>
    </recommendedName>
</protein>
<dbReference type="PANTHER" id="PTHR45527">
    <property type="entry name" value="NONRIBOSOMAL PEPTIDE SYNTHETASE"/>
    <property type="match status" value="1"/>
</dbReference>
<dbReference type="SMART" id="SM00823">
    <property type="entry name" value="PKS_PP"/>
    <property type="match status" value="3"/>
</dbReference>
<dbReference type="GO" id="GO:0005737">
    <property type="term" value="C:cytoplasm"/>
    <property type="evidence" value="ECO:0007669"/>
    <property type="project" value="TreeGrafter"/>
</dbReference>
<dbReference type="WBParaSite" id="EEL_0000528401-mRNA-1">
    <property type="protein sequence ID" value="EEL_0000528401-mRNA-1"/>
    <property type="gene ID" value="EEL_0000528401"/>
</dbReference>
<feature type="domain" description="Carrier" evidence="6">
    <location>
        <begin position="2049"/>
        <end position="2124"/>
    </location>
</feature>
<dbReference type="Pfam" id="PF13193">
    <property type="entry name" value="AMP-binding_C"/>
    <property type="match status" value="2"/>
</dbReference>
<dbReference type="EC" id="3.1.2.14" evidence="1"/>
<evidence type="ECO:0000256" key="3">
    <source>
        <dbReference type="ARBA" id="ARBA00022553"/>
    </source>
</evidence>
<dbReference type="GO" id="GO:0043041">
    <property type="term" value="P:amino acid activation for nonribosomal peptide biosynthetic process"/>
    <property type="evidence" value="ECO:0007669"/>
    <property type="project" value="TreeGrafter"/>
</dbReference>
<feature type="domain" description="Carrier" evidence="6">
    <location>
        <begin position="1417"/>
        <end position="1492"/>
    </location>
</feature>
<dbReference type="GO" id="GO:0044550">
    <property type="term" value="P:secondary metabolite biosynthetic process"/>
    <property type="evidence" value="ECO:0007669"/>
    <property type="project" value="TreeGrafter"/>
</dbReference>
<feature type="region of interest" description="Disordered" evidence="5">
    <location>
        <begin position="760"/>
        <end position="784"/>
    </location>
</feature>
<keyword evidence="4" id="KW-0436">Ligase</keyword>
<dbReference type="InterPro" id="IPR020806">
    <property type="entry name" value="PKS_PP-bd"/>
</dbReference>
<evidence type="ECO:0000256" key="1">
    <source>
        <dbReference type="ARBA" id="ARBA00012480"/>
    </source>
</evidence>
<accession>A0A0R3RTJ9</accession>
<dbReference type="SUPFAM" id="SSF53474">
    <property type="entry name" value="alpha/beta-Hydrolases"/>
    <property type="match status" value="1"/>
</dbReference>
<dbReference type="GO" id="GO:0016297">
    <property type="term" value="F:fatty acyl-[ACP] hydrolase activity"/>
    <property type="evidence" value="ECO:0007669"/>
    <property type="project" value="UniProtKB-EC"/>
</dbReference>
<dbReference type="Proteomes" id="UP000050640">
    <property type="component" value="Unplaced"/>
</dbReference>
<dbReference type="InterPro" id="IPR045851">
    <property type="entry name" value="AMP-bd_C_sf"/>
</dbReference>
<dbReference type="GO" id="GO:0031177">
    <property type="term" value="F:phosphopantetheine binding"/>
    <property type="evidence" value="ECO:0007669"/>
    <property type="project" value="InterPro"/>
</dbReference>
<dbReference type="Gene3D" id="3.30.559.30">
    <property type="entry name" value="Nonribosomal peptide synthetase, condensation domain"/>
    <property type="match status" value="4"/>
</dbReference>
<dbReference type="PROSITE" id="PS50075">
    <property type="entry name" value="CARRIER"/>
    <property type="match status" value="4"/>
</dbReference>
<dbReference type="Pfam" id="PF00668">
    <property type="entry name" value="Condensation"/>
    <property type="match status" value="4"/>
</dbReference>